<gene>
    <name evidence="3" type="ORF">GE061_006718</name>
</gene>
<dbReference type="EMBL" id="WIXP02000014">
    <property type="protein sequence ID" value="KAF6200415.1"/>
    <property type="molecule type" value="Genomic_DNA"/>
</dbReference>
<dbReference type="Pfam" id="PF18701">
    <property type="entry name" value="DUF5641"/>
    <property type="match status" value="1"/>
</dbReference>
<feature type="domain" description="DUF5641" evidence="2">
    <location>
        <begin position="482"/>
        <end position="541"/>
    </location>
</feature>
<evidence type="ECO:0000256" key="1">
    <source>
        <dbReference type="SAM" id="MobiDB-lite"/>
    </source>
</evidence>
<feature type="region of interest" description="Disordered" evidence="1">
    <location>
        <begin position="296"/>
        <end position="316"/>
    </location>
</feature>
<comment type="caution">
    <text evidence="3">The sequence shown here is derived from an EMBL/GenBank/DDBJ whole genome shotgun (WGS) entry which is preliminary data.</text>
</comment>
<evidence type="ECO:0000259" key="2">
    <source>
        <dbReference type="Pfam" id="PF18701"/>
    </source>
</evidence>
<keyword evidence="4" id="KW-1185">Reference proteome</keyword>
<evidence type="ECO:0000313" key="3">
    <source>
        <dbReference type="EMBL" id="KAF6200415.1"/>
    </source>
</evidence>
<sequence>MEGKSERGSRKSSNEGARLERERRLIEHERMMDRREDERFRRELALEAEMELEERRSKIKCQRCGRRHSMLLQSTTEQSVAIHEGKKTEEVKEEAEEEEGGDWKTKCLKESQNGRSREEIQNADEGEETATSAVNLRKNVKHHVMLNTRAVRQLSLPTQSIDQEKLGKVCKLLADFEISSYDAAKPTILIGEDNWPLTVLLKVVHGPWDGPVATKTKLGWVVHGKMPIQLKGRVEDDDHGNHLMSHWEKEEEAKETDTFLHDLVGSHIRQDDVKEITEENSQQGMSFPTFLRKPEREWSVETSSNGPVGTRNEPEEVEVEFEGVEQEIEWELWHNIGNVFEGKWHTVLQTTALVSSIATSKHEYFKTRHKECLRECTDKELDWTVEKWVKKAQVEAFWEEMGGIRRKKTWVSSSRLCSLNPFLEKHQGQETIGGAVRLKLWVISTRKAVRGFLNRCVLCLTRRAVEVAPAAVLEEELQQDEVSQQLADRVRKKWWSRYVLTLAERSNWAVLVEPIKVGDLVGLGEDSYIQSKWILRRIVAAILG</sequence>
<dbReference type="OrthoDB" id="5983986at2759"/>
<feature type="compositionally biased region" description="Acidic residues" evidence="1">
    <location>
        <begin position="91"/>
        <end position="100"/>
    </location>
</feature>
<feature type="region of interest" description="Disordered" evidence="1">
    <location>
        <begin position="75"/>
        <end position="130"/>
    </location>
</feature>
<reference evidence="3" key="1">
    <citation type="journal article" date="2021" name="Mol. Ecol. Resour.">
        <title>Apolygus lucorum genome provides insights into omnivorousness and mesophyll feeding.</title>
        <authorList>
            <person name="Liu Y."/>
            <person name="Liu H."/>
            <person name="Wang H."/>
            <person name="Huang T."/>
            <person name="Liu B."/>
            <person name="Yang B."/>
            <person name="Yin L."/>
            <person name="Li B."/>
            <person name="Zhang Y."/>
            <person name="Zhang S."/>
            <person name="Jiang F."/>
            <person name="Zhang X."/>
            <person name="Ren Y."/>
            <person name="Wang B."/>
            <person name="Wang S."/>
            <person name="Lu Y."/>
            <person name="Wu K."/>
            <person name="Fan W."/>
            <person name="Wang G."/>
        </authorList>
    </citation>
    <scope>NUCLEOTIDE SEQUENCE</scope>
    <source>
        <strain evidence="3">12Hb</strain>
    </source>
</reference>
<feature type="region of interest" description="Disordered" evidence="1">
    <location>
        <begin position="1"/>
        <end position="24"/>
    </location>
</feature>
<proteinExistence type="predicted"/>
<dbReference type="Proteomes" id="UP000466442">
    <property type="component" value="Unassembled WGS sequence"/>
</dbReference>
<dbReference type="PANTHER" id="PTHR47331">
    <property type="entry name" value="PHD-TYPE DOMAIN-CONTAINING PROTEIN"/>
    <property type="match status" value="1"/>
</dbReference>
<name>A0A8S9WYJ5_APOLU</name>
<organism evidence="3 4">
    <name type="scientific">Apolygus lucorum</name>
    <name type="common">Small green plant bug</name>
    <name type="synonym">Lygocoris lucorum</name>
    <dbReference type="NCBI Taxonomy" id="248454"/>
    <lineage>
        <taxon>Eukaryota</taxon>
        <taxon>Metazoa</taxon>
        <taxon>Ecdysozoa</taxon>
        <taxon>Arthropoda</taxon>
        <taxon>Hexapoda</taxon>
        <taxon>Insecta</taxon>
        <taxon>Pterygota</taxon>
        <taxon>Neoptera</taxon>
        <taxon>Paraneoptera</taxon>
        <taxon>Hemiptera</taxon>
        <taxon>Heteroptera</taxon>
        <taxon>Panheteroptera</taxon>
        <taxon>Cimicomorpha</taxon>
        <taxon>Miridae</taxon>
        <taxon>Mirini</taxon>
        <taxon>Apolygus</taxon>
    </lineage>
</organism>
<dbReference type="AlphaFoldDB" id="A0A8S9WYJ5"/>
<dbReference type="PANTHER" id="PTHR47331:SF1">
    <property type="entry name" value="GAG-LIKE PROTEIN"/>
    <property type="match status" value="1"/>
</dbReference>
<dbReference type="InterPro" id="IPR040676">
    <property type="entry name" value="DUF5641"/>
</dbReference>
<accession>A0A8S9WYJ5</accession>
<evidence type="ECO:0000313" key="4">
    <source>
        <dbReference type="Proteomes" id="UP000466442"/>
    </source>
</evidence>
<protein>
    <recommendedName>
        <fullName evidence="2">DUF5641 domain-containing protein</fullName>
    </recommendedName>
</protein>